<dbReference type="RefSeq" id="WP_312925684.1">
    <property type="nucleotide sequence ID" value="NZ_BAABIX010000002.1"/>
</dbReference>
<dbReference type="EMBL" id="JACHGN010000011">
    <property type="protein sequence ID" value="MBB5135464.1"/>
    <property type="molecule type" value="Genomic_DNA"/>
</dbReference>
<proteinExistence type="inferred from homology"/>
<comment type="cofactor">
    <cofactor evidence="12">
        <name>Mn(2+)</name>
        <dbReference type="ChEBI" id="CHEBI:29035"/>
    </cofactor>
    <cofactor evidence="12">
        <name>Fe(2+)</name>
        <dbReference type="ChEBI" id="CHEBI:29033"/>
    </cofactor>
    <text evidence="12">Binds 1 Mn(2+) or Fe(2+) ion per subunit.</text>
</comment>
<evidence type="ECO:0000256" key="1">
    <source>
        <dbReference type="ARBA" id="ARBA00004496"/>
    </source>
</evidence>
<keyword evidence="6 11" id="KW-0479">Metal-binding</keyword>
<feature type="binding site" evidence="11">
    <location>
        <position position="85"/>
    </location>
    <ligand>
        <name>Zn(2+)</name>
        <dbReference type="ChEBI" id="CHEBI:29105"/>
    </ligand>
</feature>
<evidence type="ECO:0000313" key="14">
    <source>
        <dbReference type="Proteomes" id="UP000578449"/>
    </source>
</evidence>
<comment type="subcellular location">
    <subcellularLocation>
        <location evidence="1">Cytoplasm</location>
    </subcellularLocation>
</comment>
<feature type="binding site" evidence="11">
    <location>
        <position position="88"/>
    </location>
    <ligand>
        <name>Zn(2+)</name>
        <dbReference type="ChEBI" id="CHEBI:29105"/>
    </ligand>
</feature>
<accession>A0A840P2F6</accession>
<keyword evidence="8" id="KW-0805">Transcription regulation</keyword>
<dbReference type="GO" id="GO:0000976">
    <property type="term" value="F:transcription cis-regulatory region binding"/>
    <property type="evidence" value="ECO:0007669"/>
    <property type="project" value="TreeGrafter"/>
</dbReference>
<dbReference type="GO" id="GO:0005829">
    <property type="term" value="C:cytosol"/>
    <property type="evidence" value="ECO:0007669"/>
    <property type="project" value="TreeGrafter"/>
</dbReference>
<keyword evidence="9" id="KW-0238">DNA-binding</keyword>
<dbReference type="PANTHER" id="PTHR33202:SF2">
    <property type="entry name" value="FERRIC UPTAKE REGULATION PROTEIN"/>
    <property type="match status" value="1"/>
</dbReference>
<comment type="caution">
    <text evidence="13">The sequence shown here is derived from an EMBL/GenBank/DDBJ whole genome shotgun (WGS) entry which is preliminary data.</text>
</comment>
<dbReference type="InterPro" id="IPR036390">
    <property type="entry name" value="WH_DNA-bd_sf"/>
</dbReference>
<dbReference type="GO" id="GO:0008270">
    <property type="term" value="F:zinc ion binding"/>
    <property type="evidence" value="ECO:0007669"/>
    <property type="project" value="TreeGrafter"/>
</dbReference>
<keyword evidence="12" id="KW-0408">Iron</keyword>
<organism evidence="13 14">
    <name type="scientific">Thermocatellispora tengchongensis</name>
    <dbReference type="NCBI Taxonomy" id="1073253"/>
    <lineage>
        <taxon>Bacteria</taxon>
        <taxon>Bacillati</taxon>
        <taxon>Actinomycetota</taxon>
        <taxon>Actinomycetes</taxon>
        <taxon>Streptosporangiales</taxon>
        <taxon>Streptosporangiaceae</taxon>
        <taxon>Thermocatellispora</taxon>
    </lineage>
</organism>
<dbReference type="FunFam" id="1.10.10.10:FF:000459">
    <property type="entry name" value="Ferric uptake regulation protein"/>
    <property type="match status" value="1"/>
</dbReference>
<keyword evidence="14" id="KW-1185">Reference proteome</keyword>
<keyword evidence="4" id="KW-0963">Cytoplasm</keyword>
<evidence type="ECO:0000313" key="13">
    <source>
        <dbReference type="EMBL" id="MBB5135464.1"/>
    </source>
</evidence>
<dbReference type="GO" id="GO:0045892">
    <property type="term" value="P:negative regulation of DNA-templated transcription"/>
    <property type="evidence" value="ECO:0007669"/>
    <property type="project" value="TreeGrafter"/>
</dbReference>
<dbReference type="InterPro" id="IPR002481">
    <property type="entry name" value="FUR"/>
</dbReference>
<feature type="binding site" evidence="11">
    <location>
        <position position="128"/>
    </location>
    <ligand>
        <name>Zn(2+)</name>
        <dbReference type="ChEBI" id="CHEBI:29105"/>
    </ligand>
</feature>
<name>A0A840P2F6_9ACTN</name>
<sequence length="133" mass="15137">MAETPTRVTRQRIAVRELLDEVDEFRSAQDLHFLLRERGAKVSLTTVYRTLQSLAETGEVDVMHPPTGEALFRRCSPKRHHHLVCRSCGTTVEIEESVFQAWTDQVRKIADTHRFTEVSHTVEIYGTCPACAA</sequence>
<evidence type="ECO:0000256" key="7">
    <source>
        <dbReference type="ARBA" id="ARBA00022833"/>
    </source>
</evidence>
<evidence type="ECO:0000256" key="5">
    <source>
        <dbReference type="ARBA" id="ARBA00022491"/>
    </source>
</evidence>
<evidence type="ECO:0000256" key="9">
    <source>
        <dbReference type="ARBA" id="ARBA00023125"/>
    </source>
</evidence>
<dbReference type="PANTHER" id="PTHR33202">
    <property type="entry name" value="ZINC UPTAKE REGULATION PROTEIN"/>
    <property type="match status" value="1"/>
</dbReference>
<reference evidence="13 14" key="1">
    <citation type="submission" date="2020-08" db="EMBL/GenBank/DDBJ databases">
        <title>Genomic Encyclopedia of Type Strains, Phase IV (KMG-IV): sequencing the most valuable type-strain genomes for metagenomic binning, comparative biology and taxonomic classification.</title>
        <authorList>
            <person name="Goeker M."/>
        </authorList>
    </citation>
    <scope>NUCLEOTIDE SEQUENCE [LARGE SCALE GENOMIC DNA]</scope>
    <source>
        <strain evidence="13 14">DSM 45615</strain>
    </source>
</reference>
<protein>
    <submittedName>
        <fullName evidence="13">Fur family ferric uptake transcriptional regulator</fullName>
    </submittedName>
</protein>
<comment type="subunit">
    <text evidence="3">Homodimer.</text>
</comment>
<dbReference type="AlphaFoldDB" id="A0A840P2F6"/>
<dbReference type="CDD" id="cd07153">
    <property type="entry name" value="Fur_like"/>
    <property type="match status" value="1"/>
</dbReference>
<evidence type="ECO:0000256" key="11">
    <source>
        <dbReference type="PIRSR" id="PIRSR602481-1"/>
    </source>
</evidence>
<evidence type="ECO:0000256" key="4">
    <source>
        <dbReference type="ARBA" id="ARBA00022490"/>
    </source>
</evidence>
<dbReference type="GO" id="GO:0003700">
    <property type="term" value="F:DNA-binding transcription factor activity"/>
    <property type="evidence" value="ECO:0007669"/>
    <property type="project" value="InterPro"/>
</dbReference>
<keyword evidence="7 11" id="KW-0862">Zinc</keyword>
<dbReference type="Gene3D" id="1.10.10.10">
    <property type="entry name" value="Winged helix-like DNA-binding domain superfamily/Winged helix DNA-binding domain"/>
    <property type="match status" value="1"/>
</dbReference>
<comment type="cofactor">
    <cofactor evidence="11">
        <name>Zn(2+)</name>
        <dbReference type="ChEBI" id="CHEBI:29105"/>
    </cofactor>
    <text evidence="11">Binds 1 zinc ion per subunit.</text>
</comment>
<evidence type="ECO:0000256" key="10">
    <source>
        <dbReference type="ARBA" id="ARBA00023163"/>
    </source>
</evidence>
<evidence type="ECO:0000256" key="3">
    <source>
        <dbReference type="ARBA" id="ARBA00011738"/>
    </source>
</evidence>
<evidence type="ECO:0000256" key="6">
    <source>
        <dbReference type="ARBA" id="ARBA00022723"/>
    </source>
</evidence>
<gene>
    <name evidence="13" type="ORF">HNP84_005208</name>
</gene>
<dbReference type="InterPro" id="IPR036388">
    <property type="entry name" value="WH-like_DNA-bd_sf"/>
</dbReference>
<dbReference type="InterPro" id="IPR043135">
    <property type="entry name" value="Fur_C"/>
</dbReference>
<dbReference type="Proteomes" id="UP000578449">
    <property type="component" value="Unassembled WGS sequence"/>
</dbReference>
<dbReference type="Gene3D" id="3.30.1490.190">
    <property type="match status" value="1"/>
</dbReference>
<feature type="binding site" evidence="11">
    <location>
        <position position="131"/>
    </location>
    <ligand>
        <name>Zn(2+)</name>
        <dbReference type="ChEBI" id="CHEBI:29105"/>
    </ligand>
</feature>
<keyword evidence="5" id="KW-0678">Repressor</keyword>
<feature type="binding site" evidence="12">
    <location>
        <position position="120"/>
    </location>
    <ligand>
        <name>Fe cation</name>
        <dbReference type="ChEBI" id="CHEBI:24875"/>
    </ligand>
</feature>
<dbReference type="GO" id="GO:1900376">
    <property type="term" value="P:regulation of secondary metabolite biosynthetic process"/>
    <property type="evidence" value="ECO:0007669"/>
    <property type="project" value="TreeGrafter"/>
</dbReference>
<comment type="similarity">
    <text evidence="2">Belongs to the Fur family.</text>
</comment>
<dbReference type="Pfam" id="PF01475">
    <property type="entry name" value="FUR"/>
    <property type="match status" value="1"/>
</dbReference>
<dbReference type="SUPFAM" id="SSF46785">
    <property type="entry name" value="Winged helix' DNA-binding domain"/>
    <property type="match status" value="1"/>
</dbReference>
<evidence type="ECO:0000256" key="12">
    <source>
        <dbReference type="PIRSR" id="PIRSR602481-2"/>
    </source>
</evidence>
<evidence type="ECO:0000256" key="8">
    <source>
        <dbReference type="ARBA" id="ARBA00023015"/>
    </source>
</evidence>
<keyword evidence="10" id="KW-0804">Transcription</keyword>
<evidence type="ECO:0000256" key="2">
    <source>
        <dbReference type="ARBA" id="ARBA00007957"/>
    </source>
</evidence>